<keyword evidence="2" id="KW-1185">Reference proteome</keyword>
<organism evidence="1 2">
    <name type="scientific">Lithospermum erythrorhizon</name>
    <name type="common">Purple gromwell</name>
    <name type="synonym">Lithospermum officinale var. erythrorhizon</name>
    <dbReference type="NCBI Taxonomy" id="34254"/>
    <lineage>
        <taxon>Eukaryota</taxon>
        <taxon>Viridiplantae</taxon>
        <taxon>Streptophyta</taxon>
        <taxon>Embryophyta</taxon>
        <taxon>Tracheophyta</taxon>
        <taxon>Spermatophyta</taxon>
        <taxon>Magnoliopsida</taxon>
        <taxon>eudicotyledons</taxon>
        <taxon>Gunneridae</taxon>
        <taxon>Pentapetalae</taxon>
        <taxon>asterids</taxon>
        <taxon>lamiids</taxon>
        <taxon>Boraginales</taxon>
        <taxon>Boraginaceae</taxon>
        <taxon>Boraginoideae</taxon>
        <taxon>Lithospermeae</taxon>
        <taxon>Lithospermum</taxon>
    </lineage>
</organism>
<dbReference type="EMBL" id="BAABME010000123">
    <property type="protein sequence ID" value="GAA0139825.1"/>
    <property type="molecule type" value="Genomic_DNA"/>
</dbReference>
<name>A0AAV3NKG5_LITER</name>
<reference evidence="1 2" key="1">
    <citation type="submission" date="2024-01" db="EMBL/GenBank/DDBJ databases">
        <title>The complete chloroplast genome sequence of Lithospermum erythrorhizon: insights into the phylogenetic relationship among Boraginaceae species and the maternal lineages of purple gromwells.</title>
        <authorList>
            <person name="Okada T."/>
            <person name="Watanabe K."/>
        </authorList>
    </citation>
    <scope>NUCLEOTIDE SEQUENCE [LARGE SCALE GENOMIC DNA]</scope>
</reference>
<protein>
    <submittedName>
        <fullName evidence="1">Uncharacterized protein</fullName>
    </submittedName>
</protein>
<dbReference type="Proteomes" id="UP001454036">
    <property type="component" value="Unassembled WGS sequence"/>
</dbReference>
<comment type="caution">
    <text evidence="1">The sequence shown here is derived from an EMBL/GenBank/DDBJ whole genome shotgun (WGS) entry which is preliminary data.</text>
</comment>
<gene>
    <name evidence="1" type="ORF">LIER_01296</name>
</gene>
<accession>A0AAV3NKG5</accession>
<dbReference type="AlphaFoldDB" id="A0AAV3NKG5"/>
<evidence type="ECO:0000313" key="2">
    <source>
        <dbReference type="Proteomes" id="UP001454036"/>
    </source>
</evidence>
<evidence type="ECO:0000313" key="1">
    <source>
        <dbReference type="EMBL" id="GAA0139825.1"/>
    </source>
</evidence>
<sequence>MGCLSGWLEFAGVHGGEVETEGGGSKMEATYLAGDGVGIRGCIDSCKGRLAELTGRHTLTGTTAGQAYWNRMQGRKKIQEPDALDEEMRG</sequence>
<proteinExistence type="predicted"/>